<dbReference type="OrthoDB" id="9803773at2"/>
<reference evidence="17 18" key="1">
    <citation type="submission" date="2019-07" db="EMBL/GenBank/DDBJ databases">
        <title>The pathways for chlorine oxyanion respiration interact through the shared metabolite chlorate.</title>
        <authorList>
            <person name="Barnum T.P."/>
            <person name="Cheng Y."/>
            <person name="Hill K.A."/>
            <person name="Lucas L.N."/>
            <person name="Carlson H.K."/>
            <person name="Coates J.D."/>
        </authorList>
    </citation>
    <scope>NUCLEOTIDE SEQUENCE [LARGE SCALE GENOMIC DNA]</scope>
    <source>
        <strain evidence="17 18">BK-1</strain>
    </source>
</reference>
<name>A0A557SLZ8_9GAMM</name>
<dbReference type="InterPro" id="IPR034151">
    <property type="entry name" value="TOPRIM_DnaG_bac"/>
</dbReference>
<comment type="similarity">
    <text evidence="12 13">Belongs to the DnaG primase family.</text>
</comment>
<dbReference type="SMART" id="SM00400">
    <property type="entry name" value="ZnF_CHCC"/>
    <property type="match status" value="1"/>
</dbReference>
<dbReference type="InterPro" id="IPR006295">
    <property type="entry name" value="DNA_primase_DnaG"/>
</dbReference>
<dbReference type="Gene3D" id="1.20.50.20">
    <property type="entry name" value="DnaG, RNA polymerase domain, helical bundle"/>
    <property type="match status" value="1"/>
</dbReference>
<keyword evidence="8 12" id="KW-0862">Zinc</keyword>
<dbReference type="Gene3D" id="1.10.860.10">
    <property type="entry name" value="DNAb Helicase, Chain A"/>
    <property type="match status" value="1"/>
</dbReference>
<dbReference type="InterPro" id="IPR013173">
    <property type="entry name" value="DNA_primase_DnaG_DnaB-bd_dom"/>
</dbReference>
<keyword evidence="4 12" id="KW-0548">Nucleotidyltransferase</keyword>
<evidence type="ECO:0000256" key="10">
    <source>
        <dbReference type="ARBA" id="ARBA00023125"/>
    </source>
</evidence>
<dbReference type="SUPFAM" id="SSF57783">
    <property type="entry name" value="Zinc beta-ribbon"/>
    <property type="match status" value="1"/>
</dbReference>
<dbReference type="GO" id="GO:0006269">
    <property type="term" value="P:DNA replication, synthesis of primer"/>
    <property type="evidence" value="ECO:0007669"/>
    <property type="project" value="UniProtKB-UniRule"/>
</dbReference>
<comment type="cofactor">
    <cofactor evidence="12 13 14">
        <name>Zn(2+)</name>
        <dbReference type="ChEBI" id="CHEBI:29105"/>
    </cofactor>
    <text evidence="12 13 14">Binds 1 zinc ion per monomer.</text>
</comment>
<dbReference type="PANTHER" id="PTHR30313:SF2">
    <property type="entry name" value="DNA PRIMASE"/>
    <property type="match status" value="1"/>
</dbReference>
<comment type="function">
    <text evidence="12 13">RNA polymerase that catalyzes the synthesis of short RNA molecules used as primers for DNA polymerase during DNA replication.</text>
</comment>
<dbReference type="InterPro" id="IPR002694">
    <property type="entry name" value="Znf_CHC2"/>
</dbReference>
<dbReference type="GO" id="GO:0003899">
    <property type="term" value="F:DNA-directed RNA polymerase activity"/>
    <property type="evidence" value="ECO:0007669"/>
    <property type="project" value="UniProtKB-UniRule"/>
</dbReference>
<dbReference type="PIRSF" id="PIRSF002811">
    <property type="entry name" value="DnaG"/>
    <property type="match status" value="1"/>
</dbReference>
<dbReference type="InterPro" id="IPR030846">
    <property type="entry name" value="DnaG_bac"/>
</dbReference>
<dbReference type="InterPro" id="IPR019475">
    <property type="entry name" value="DNA_primase_DnaB-bd"/>
</dbReference>
<dbReference type="InterPro" id="IPR006171">
    <property type="entry name" value="TOPRIM_dom"/>
</dbReference>
<keyword evidence="9" id="KW-0460">Magnesium</keyword>
<evidence type="ECO:0000256" key="7">
    <source>
        <dbReference type="ARBA" id="ARBA00022771"/>
    </source>
</evidence>
<keyword evidence="1 12" id="KW-0240">DNA-directed RNA polymerase</keyword>
<evidence type="ECO:0000256" key="14">
    <source>
        <dbReference type="PIRSR" id="PIRSR002811-1"/>
    </source>
</evidence>
<evidence type="ECO:0000259" key="16">
    <source>
        <dbReference type="PROSITE" id="PS50880"/>
    </source>
</evidence>
<keyword evidence="11 12" id="KW-0804">Transcription</keyword>
<dbReference type="Proteomes" id="UP000316649">
    <property type="component" value="Unassembled WGS sequence"/>
</dbReference>
<dbReference type="InterPro" id="IPR013264">
    <property type="entry name" value="DNAG_N"/>
</dbReference>
<evidence type="ECO:0000256" key="13">
    <source>
        <dbReference type="PIRNR" id="PIRNR002811"/>
    </source>
</evidence>
<keyword evidence="10 12" id="KW-0238">DNA-binding</keyword>
<organism evidence="17 18">
    <name type="scientific">Sedimenticola selenatireducens</name>
    <dbReference type="NCBI Taxonomy" id="191960"/>
    <lineage>
        <taxon>Bacteria</taxon>
        <taxon>Pseudomonadati</taxon>
        <taxon>Pseudomonadota</taxon>
        <taxon>Gammaproteobacteria</taxon>
        <taxon>Chromatiales</taxon>
        <taxon>Sedimenticolaceae</taxon>
        <taxon>Sedimenticola</taxon>
    </lineage>
</organism>
<dbReference type="Gene3D" id="3.40.1360.10">
    <property type="match status" value="1"/>
</dbReference>
<dbReference type="AlphaFoldDB" id="A0A557SLZ8"/>
<keyword evidence="7 12" id="KW-0863">Zinc-finger</keyword>
<dbReference type="GO" id="GO:0005737">
    <property type="term" value="C:cytoplasm"/>
    <property type="evidence" value="ECO:0007669"/>
    <property type="project" value="TreeGrafter"/>
</dbReference>
<dbReference type="InterPro" id="IPR036977">
    <property type="entry name" value="DNA_primase_Znf_CHC2"/>
</dbReference>
<evidence type="ECO:0000313" key="17">
    <source>
        <dbReference type="EMBL" id="TVO78455.1"/>
    </source>
</evidence>
<feature type="compositionally biased region" description="Basic and acidic residues" evidence="15">
    <location>
        <begin position="567"/>
        <end position="591"/>
    </location>
</feature>
<dbReference type="SUPFAM" id="SSF56731">
    <property type="entry name" value="DNA primase core"/>
    <property type="match status" value="1"/>
</dbReference>
<evidence type="ECO:0000256" key="3">
    <source>
        <dbReference type="ARBA" id="ARBA00022679"/>
    </source>
</evidence>
<dbReference type="Gene3D" id="3.90.580.10">
    <property type="entry name" value="Zinc finger, CHC2-type domain"/>
    <property type="match status" value="1"/>
</dbReference>
<feature type="region of interest" description="Disordered" evidence="15">
    <location>
        <begin position="548"/>
        <end position="591"/>
    </location>
</feature>
<comment type="subunit">
    <text evidence="12">Monomer. Interacts with DnaB.</text>
</comment>
<dbReference type="HAMAP" id="MF_00974">
    <property type="entry name" value="DNA_primase_DnaG"/>
    <property type="match status" value="1"/>
</dbReference>
<accession>A0A557SLZ8</accession>
<keyword evidence="5 12" id="KW-0235">DNA replication</keyword>
<feature type="domain" description="Toprim" evidence="16">
    <location>
        <begin position="256"/>
        <end position="338"/>
    </location>
</feature>
<comment type="domain">
    <text evidence="12">Contains an N-terminal zinc-binding domain, a central core domain that contains the primase activity, and a C-terminal DnaB-binding domain.</text>
</comment>
<dbReference type="Pfam" id="PF01807">
    <property type="entry name" value="Zn_ribbon_DnaG"/>
    <property type="match status" value="1"/>
</dbReference>
<dbReference type="GO" id="GO:1990077">
    <property type="term" value="C:primosome complex"/>
    <property type="evidence" value="ECO:0007669"/>
    <property type="project" value="UniProtKB-KW"/>
</dbReference>
<gene>
    <name evidence="12" type="primary">dnaG</name>
    <name evidence="17" type="ORF">FHP88_01970</name>
</gene>
<keyword evidence="18" id="KW-1185">Reference proteome</keyword>
<evidence type="ECO:0000256" key="12">
    <source>
        <dbReference type="HAMAP-Rule" id="MF_00974"/>
    </source>
</evidence>
<comment type="caution">
    <text evidence="17">The sequence shown here is derived from an EMBL/GenBank/DDBJ whole genome shotgun (WGS) entry which is preliminary data.</text>
</comment>
<dbReference type="FunFam" id="3.90.580.10:FF:000001">
    <property type="entry name" value="DNA primase"/>
    <property type="match status" value="1"/>
</dbReference>
<sequence length="591" mass="67321">MAGKIPAHFIDELLNRVDIVDLINSRVQLKKTGKDYQACCPFHNEKTPSFTVSREKQFYHCFGCGAHGTAIGFLMEYDNLGFVDSIEELAARAGLEVPRESGGDSGPDYRPLYESLDQTTRFYQWQLRKHPEASKAINYLKQRGLTGEVSAEFAIGYAPPGWDNLIKQQGQSEKELELLRQTGMISEPEEDKCYDRFRDRIMFPIRNHRGNTIAFGGRILGDGKPKYLNSPETVVFHKGKELYGLYEARKALRKIDRLMVVEGYMDVVALAQFGIRYAVATLGTATTADHLEKLFRTTSEIIFCFDGDRAGREAGWKALETTLPLMRDGREARFLFLPDGEDPDTLIRKEGKEPFEQRITQSSPLSSFLFDKLEADIDMQSLGGRAKLAEQAKPLLAKLPAGLFREMMHKRLSEHVGLAQGQLGTQQPQEHRISRPAVRKKQGAQQTLSPIRRAITLFLLKPELALLDDLPKEWRTFRAPGINLLGQLLEIVKIQPNLKAAQIIERWRDKPEFHHLEKIWRTATELPTPESGMEHEFRGALNRLVEQQHEQETSELLERVSAGDASEQEKQRLRQLLSEKQKMTDSHKHSD</sequence>
<evidence type="ECO:0000313" key="18">
    <source>
        <dbReference type="Proteomes" id="UP000316649"/>
    </source>
</evidence>
<evidence type="ECO:0000256" key="11">
    <source>
        <dbReference type="ARBA" id="ARBA00023163"/>
    </source>
</evidence>
<dbReference type="InterPro" id="IPR016136">
    <property type="entry name" value="DNA_helicase_N/primase_C"/>
</dbReference>
<dbReference type="CDD" id="cd03364">
    <property type="entry name" value="TOPRIM_DnaG_primases"/>
    <property type="match status" value="1"/>
</dbReference>
<dbReference type="Pfam" id="PF08275">
    <property type="entry name" value="DNAG_N"/>
    <property type="match status" value="1"/>
</dbReference>
<evidence type="ECO:0000256" key="6">
    <source>
        <dbReference type="ARBA" id="ARBA00022723"/>
    </source>
</evidence>
<keyword evidence="2 12" id="KW-0639">Primosome</keyword>
<dbReference type="Pfam" id="PF10410">
    <property type="entry name" value="DnaB_bind"/>
    <property type="match status" value="1"/>
</dbReference>
<feature type="compositionally biased region" description="Basic and acidic residues" evidence="15">
    <location>
        <begin position="548"/>
        <end position="558"/>
    </location>
</feature>
<dbReference type="FunFam" id="3.90.980.10:FF:000001">
    <property type="entry name" value="DNA primase"/>
    <property type="match status" value="1"/>
</dbReference>
<dbReference type="FunFam" id="3.40.1360.10:FF:000002">
    <property type="entry name" value="DNA primase"/>
    <property type="match status" value="1"/>
</dbReference>
<evidence type="ECO:0000256" key="4">
    <source>
        <dbReference type="ARBA" id="ARBA00022695"/>
    </source>
</evidence>
<evidence type="ECO:0000256" key="8">
    <source>
        <dbReference type="ARBA" id="ARBA00022833"/>
    </source>
</evidence>
<dbReference type="GO" id="GO:0000428">
    <property type="term" value="C:DNA-directed RNA polymerase complex"/>
    <property type="evidence" value="ECO:0007669"/>
    <property type="project" value="UniProtKB-KW"/>
</dbReference>
<dbReference type="Gene3D" id="3.90.980.10">
    <property type="entry name" value="DNA primase, catalytic core, N-terminal domain"/>
    <property type="match status" value="1"/>
</dbReference>
<dbReference type="EMBL" id="VMNH01000003">
    <property type="protein sequence ID" value="TVO78455.1"/>
    <property type="molecule type" value="Genomic_DNA"/>
</dbReference>
<dbReference type="InterPro" id="IPR037068">
    <property type="entry name" value="DNA_primase_core_N_sf"/>
</dbReference>
<dbReference type="SMART" id="SM00766">
    <property type="entry name" value="DnaG_DnaB_bind"/>
    <property type="match status" value="1"/>
</dbReference>
<dbReference type="RefSeq" id="WP_144357301.1">
    <property type="nucleotide sequence ID" value="NZ_VMNH01000003.1"/>
</dbReference>
<protein>
    <recommendedName>
        <fullName evidence="12 13">DNA primase</fullName>
        <ecNumber evidence="12">2.7.7.101</ecNumber>
    </recommendedName>
</protein>
<comment type="catalytic activity">
    <reaction evidence="12">
        <text>ssDNA + n NTP = ssDNA/pppN(pN)n-1 hybrid + (n-1) diphosphate.</text>
        <dbReference type="EC" id="2.7.7.101"/>
    </reaction>
</comment>
<evidence type="ECO:0000256" key="1">
    <source>
        <dbReference type="ARBA" id="ARBA00022478"/>
    </source>
</evidence>
<evidence type="ECO:0000256" key="9">
    <source>
        <dbReference type="ARBA" id="ARBA00022842"/>
    </source>
</evidence>
<proteinExistence type="inferred from homology"/>
<evidence type="ECO:0000256" key="15">
    <source>
        <dbReference type="SAM" id="MobiDB-lite"/>
    </source>
</evidence>
<evidence type="ECO:0000256" key="5">
    <source>
        <dbReference type="ARBA" id="ARBA00022705"/>
    </source>
</evidence>
<keyword evidence="6 12" id="KW-0479">Metal-binding</keyword>
<dbReference type="NCBIfam" id="TIGR01391">
    <property type="entry name" value="dnaG"/>
    <property type="match status" value="1"/>
</dbReference>
<dbReference type="InterPro" id="IPR050219">
    <property type="entry name" value="DnaG_primase"/>
</dbReference>
<dbReference type="Pfam" id="PF01751">
    <property type="entry name" value="Toprim"/>
    <property type="match status" value="1"/>
</dbReference>
<dbReference type="SUPFAM" id="SSF117023">
    <property type="entry name" value="DNA primase DnaG, C-terminal domain"/>
    <property type="match status" value="1"/>
</dbReference>
<dbReference type="GO" id="GO:0003677">
    <property type="term" value="F:DNA binding"/>
    <property type="evidence" value="ECO:0007669"/>
    <property type="project" value="UniProtKB-KW"/>
</dbReference>
<feature type="zinc finger region" description="CHC2-type" evidence="12 14">
    <location>
        <begin position="40"/>
        <end position="64"/>
    </location>
</feature>
<dbReference type="PANTHER" id="PTHR30313">
    <property type="entry name" value="DNA PRIMASE"/>
    <property type="match status" value="1"/>
</dbReference>
<dbReference type="Pfam" id="PF08278">
    <property type="entry name" value="DnaG_DnaB_bind"/>
    <property type="match status" value="1"/>
</dbReference>
<dbReference type="GO" id="GO:0008270">
    <property type="term" value="F:zinc ion binding"/>
    <property type="evidence" value="ECO:0007669"/>
    <property type="project" value="UniProtKB-UniRule"/>
</dbReference>
<evidence type="ECO:0000256" key="2">
    <source>
        <dbReference type="ARBA" id="ARBA00022515"/>
    </source>
</evidence>
<keyword evidence="3 12" id="KW-0808">Transferase</keyword>
<feature type="region of interest" description="Disordered" evidence="15">
    <location>
        <begin position="422"/>
        <end position="445"/>
    </location>
</feature>
<dbReference type="PROSITE" id="PS50880">
    <property type="entry name" value="TOPRIM"/>
    <property type="match status" value="1"/>
</dbReference>
<dbReference type="EC" id="2.7.7.101" evidence="12"/>
<dbReference type="SMART" id="SM00493">
    <property type="entry name" value="TOPRIM"/>
    <property type="match status" value="1"/>
</dbReference>